<name>A0A3D8I9S2_9HELI</name>
<comment type="caution">
    <text evidence="1">The sequence shown here is derived from an EMBL/GenBank/DDBJ whole genome shotgun (WGS) entry which is preliminary data.</text>
</comment>
<evidence type="ECO:0000313" key="1">
    <source>
        <dbReference type="EMBL" id="RDU61504.1"/>
    </source>
</evidence>
<dbReference type="Proteomes" id="UP000256650">
    <property type="component" value="Unassembled WGS sequence"/>
</dbReference>
<organism evidence="1 2">
    <name type="scientific">Helicobacter ganmani</name>
    <dbReference type="NCBI Taxonomy" id="60246"/>
    <lineage>
        <taxon>Bacteria</taxon>
        <taxon>Pseudomonadati</taxon>
        <taxon>Campylobacterota</taxon>
        <taxon>Epsilonproteobacteria</taxon>
        <taxon>Campylobacterales</taxon>
        <taxon>Helicobacteraceae</taxon>
        <taxon>Helicobacter</taxon>
    </lineage>
</organism>
<dbReference type="RefSeq" id="WP_115552308.1">
    <property type="nucleotide sequence ID" value="NZ_CAONBV010000092.1"/>
</dbReference>
<proteinExistence type="predicted"/>
<reference evidence="1 2" key="1">
    <citation type="submission" date="2018-04" db="EMBL/GenBank/DDBJ databases">
        <title>Novel Campyloabacter and Helicobacter Species and Strains.</title>
        <authorList>
            <person name="Mannion A.J."/>
            <person name="Shen Z."/>
            <person name="Fox J.G."/>
        </authorList>
    </citation>
    <scope>NUCLEOTIDE SEQUENCE [LARGE SCALE GENOMIC DNA]</scope>
    <source>
        <strain evidence="1 2">MIT 99-5101</strain>
    </source>
</reference>
<protein>
    <submittedName>
        <fullName evidence="1">Uncharacterized protein</fullName>
    </submittedName>
</protein>
<dbReference type="AlphaFoldDB" id="A0A3D8I9S2"/>
<gene>
    <name evidence="1" type="ORF">CQA43_09230</name>
</gene>
<keyword evidence="2" id="KW-1185">Reference proteome</keyword>
<sequence>MGDTSAGYYGQIETALALYCVAMVSEAVDFDSMNFHIQKLGAALNDFITGNVLESQSRGCATKFITWFDTFTPCA</sequence>
<dbReference type="EMBL" id="NXLS01000017">
    <property type="protein sequence ID" value="RDU61504.1"/>
    <property type="molecule type" value="Genomic_DNA"/>
</dbReference>
<accession>A0A3D8I9S2</accession>
<evidence type="ECO:0000313" key="2">
    <source>
        <dbReference type="Proteomes" id="UP000256650"/>
    </source>
</evidence>